<organism evidence="10 11">
    <name type="scientific">Campylobacter rectus RM3267</name>
    <dbReference type="NCBI Taxonomy" id="553218"/>
    <lineage>
        <taxon>Bacteria</taxon>
        <taxon>Pseudomonadati</taxon>
        <taxon>Campylobacterota</taxon>
        <taxon>Epsilonproteobacteria</taxon>
        <taxon>Campylobacterales</taxon>
        <taxon>Campylobacteraceae</taxon>
        <taxon>Campylobacter</taxon>
    </lineage>
</organism>
<dbReference type="EMBL" id="ACFU01000012">
    <property type="protein sequence ID" value="EEF13873.1"/>
    <property type="molecule type" value="Genomic_DNA"/>
</dbReference>
<dbReference type="PANTHER" id="PTHR30450">
    <property type="entry name" value="ABC TRANSPORTER PERMEASE"/>
    <property type="match status" value="1"/>
</dbReference>
<reference evidence="10 11" key="1">
    <citation type="submission" date="2008-08" db="EMBL/GenBank/DDBJ databases">
        <authorList>
            <person name="Madupu R."/>
            <person name="Durkin A.S."/>
            <person name="Torralba M."/>
            <person name="Methe B."/>
            <person name="Sutton G.G."/>
            <person name="Strausberg R.L."/>
            <person name="Nelson K.E."/>
        </authorList>
    </citation>
    <scope>NUCLEOTIDE SEQUENCE [LARGE SCALE GENOMIC DNA]</scope>
    <source>
        <strain evidence="10 11">RM3267</strain>
    </source>
</reference>
<keyword evidence="11" id="KW-1185">Reference proteome</keyword>
<keyword evidence="3 8" id="KW-0813">Transport</keyword>
<keyword evidence="4" id="KW-1003">Cell membrane</keyword>
<evidence type="ECO:0000313" key="11">
    <source>
        <dbReference type="Proteomes" id="UP000003082"/>
    </source>
</evidence>
<evidence type="ECO:0000256" key="7">
    <source>
        <dbReference type="ARBA" id="ARBA00023136"/>
    </source>
</evidence>
<evidence type="ECO:0000256" key="1">
    <source>
        <dbReference type="ARBA" id="ARBA00004651"/>
    </source>
</evidence>
<evidence type="ECO:0000313" key="10">
    <source>
        <dbReference type="EMBL" id="EEF13873.1"/>
    </source>
</evidence>
<evidence type="ECO:0000256" key="3">
    <source>
        <dbReference type="ARBA" id="ARBA00022448"/>
    </source>
</evidence>
<name>B9D277_CAMRE</name>
<dbReference type="CDD" id="cd06261">
    <property type="entry name" value="TM_PBP2"/>
    <property type="match status" value="1"/>
</dbReference>
<dbReference type="Gene3D" id="1.10.3720.10">
    <property type="entry name" value="MetI-like"/>
    <property type="match status" value="1"/>
</dbReference>
<dbReference type="FunFam" id="1.10.3720.10:FF:000002">
    <property type="entry name" value="D-methionine ABC transporter permease MetI"/>
    <property type="match status" value="1"/>
</dbReference>
<dbReference type="AlphaFoldDB" id="B9D277"/>
<proteinExistence type="inferred from homology"/>
<dbReference type="InterPro" id="IPR000515">
    <property type="entry name" value="MetI-like"/>
</dbReference>
<feature type="transmembrane region" description="Helical" evidence="8">
    <location>
        <begin position="201"/>
        <end position="224"/>
    </location>
</feature>
<comment type="similarity">
    <text evidence="2">Belongs to the binding-protein-dependent transport system permease family. CysTW subfamily.</text>
</comment>
<keyword evidence="7 8" id="KW-0472">Membrane</keyword>
<evidence type="ECO:0000259" key="9">
    <source>
        <dbReference type="PROSITE" id="PS50928"/>
    </source>
</evidence>
<evidence type="ECO:0000256" key="5">
    <source>
        <dbReference type="ARBA" id="ARBA00022692"/>
    </source>
</evidence>
<feature type="transmembrane region" description="Helical" evidence="8">
    <location>
        <begin position="65"/>
        <end position="89"/>
    </location>
</feature>
<dbReference type="GO" id="GO:0048473">
    <property type="term" value="P:D-methionine transmembrane transport"/>
    <property type="evidence" value="ECO:0007669"/>
    <property type="project" value="TreeGrafter"/>
</dbReference>
<evidence type="ECO:0000256" key="8">
    <source>
        <dbReference type="RuleBase" id="RU363032"/>
    </source>
</evidence>
<dbReference type="SUPFAM" id="SSF161098">
    <property type="entry name" value="MetI-like"/>
    <property type="match status" value="1"/>
</dbReference>
<feature type="transmembrane region" description="Helical" evidence="8">
    <location>
        <begin position="30"/>
        <end position="53"/>
    </location>
</feature>
<protein>
    <submittedName>
        <fullName evidence="10">ABC transporter, permease protein</fullName>
    </submittedName>
</protein>
<feature type="transmembrane region" description="Helical" evidence="8">
    <location>
        <begin position="155"/>
        <end position="181"/>
    </location>
</feature>
<keyword evidence="5 8" id="KW-0812">Transmembrane</keyword>
<dbReference type="PANTHER" id="PTHR30450:SF1">
    <property type="entry name" value="D-METHIONINE TRANSPORT SYSTEM PERMEASE PROTEIN METI-RELATED"/>
    <property type="match status" value="1"/>
</dbReference>
<comment type="subcellular location">
    <subcellularLocation>
        <location evidence="1 8">Cell membrane</location>
        <topology evidence="1 8">Multi-pass membrane protein</topology>
    </subcellularLocation>
</comment>
<evidence type="ECO:0000256" key="2">
    <source>
        <dbReference type="ARBA" id="ARBA00007069"/>
    </source>
</evidence>
<evidence type="ECO:0000256" key="6">
    <source>
        <dbReference type="ARBA" id="ARBA00022989"/>
    </source>
</evidence>
<dbReference type="eggNOG" id="COG2011">
    <property type="taxonomic scope" value="Bacteria"/>
</dbReference>
<feature type="domain" description="ABC transmembrane type-1" evidence="9">
    <location>
        <begin position="26"/>
        <end position="220"/>
    </location>
</feature>
<dbReference type="Proteomes" id="UP000003082">
    <property type="component" value="Unassembled WGS sequence"/>
</dbReference>
<dbReference type="STRING" id="553218.CAMRE0001_2919"/>
<dbReference type="GO" id="GO:0005886">
    <property type="term" value="C:plasma membrane"/>
    <property type="evidence" value="ECO:0007669"/>
    <property type="project" value="UniProtKB-SubCell"/>
</dbReference>
<dbReference type="InterPro" id="IPR051322">
    <property type="entry name" value="AA_ABC_Transporter_Permease"/>
</dbReference>
<accession>B9D277</accession>
<comment type="caution">
    <text evidence="10">The sequence shown here is derived from an EMBL/GenBank/DDBJ whole genome shotgun (WGS) entry which is preliminary data.</text>
</comment>
<feature type="transmembrane region" description="Helical" evidence="8">
    <location>
        <begin position="95"/>
        <end position="118"/>
    </location>
</feature>
<dbReference type="PROSITE" id="PS50928">
    <property type="entry name" value="ABC_TM1"/>
    <property type="match status" value="1"/>
</dbReference>
<sequence>MGGGVMLGIDFSKFPDVFERILLPAIGETLYMSVVSTILAFLIGLVPAILLVLSAQDGLKPNKPLFITLDITVNTLRSFPFIILIIVLFPLTRLIVGTSIGTSAAIVPLTIGAAPFIARLIESALKEVDKGIIEAARSFGSSNFQIIFKVMFVEALPGIVASITLTLIVIIGFSAMAGAVGGGGLGSVAINYGYQRFRPDIMLYTVVILIIMVQIFQSLGNFIYKITKK</sequence>
<gene>
    <name evidence="10" type="ORF">CAMRE0001_2919</name>
</gene>
<keyword evidence="6 8" id="KW-1133">Transmembrane helix</keyword>
<dbReference type="Pfam" id="PF00528">
    <property type="entry name" value="BPD_transp_1"/>
    <property type="match status" value="1"/>
</dbReference>
<dbReference type="InterPro" id="IPR035906">
    <property type="entry name" value="MetI-like_sf"/>
</dbReference>
<evidence type="ECO:0000256" key="4">
    <source>
        <dbReference type="ARBA" id="ARBA00022475"/>
    </source>
</evidence>